<evidence type="ECO:0000256" key="1">
    <source>
        <dbReference type="SAM" id="SignalP"/>
    </source>
</evidence>
<reference evidence="2 3" key="1">
    <citation type="journal article" date="2015" name="Genome Biol.">
        <title>Comparative genomics of Steinernema reveals deeply conserved gene regulatory networks.</title>
        <authorList>
            <person name="Dillman A.R."/>
            <person name="Macchietto M."/>
            <person name="Porter C.F."/>
            <person name="Rogers A."/>
            <person name="Williams B."/>
            <person name="Antoshechkin I."/>
            <person name="Lee M.M."/>
            <person name="Goodwin Z."/>
            <person name="Lu X."/>
            <person name="Lewis E.E."/>
            <person name="Goodrich-Blair H."/>
            <person name="Stock S.P."/>
            <person name="Adams B.J."/>
            <person name="Sternberg P.W."/>
            <person name="Mortazavi A."/>
        </authorList>
    </citation>
    <scope>NUCLEOTIDE SEQUENCE [LARGE SCALE GENOMIC DNA]</scope>
    <source>
        <strain evidence="2 3">ALL</strain>
    </source>
</reference>
<dbReference type="EMBL" id="AZBU02000007">
    <property type="protein sequence ID" value="TKR70147.1"/>
    <property type="molecule type" value="Genomic_DNA"/>
</dbReference>
<dbReference type="Proteomes" id="UP000298663">
    <property type="component" value="Unassembled WGS sequence"/>
</dbReference>
<keyword evidence="1" id="KW-0732">Signal</keyword>
<evidence type="ECO:0000313" key="2">
    <source>
        <dbReference type="EMBL" id="TKR70147.1"/>
    </source>
</evidence>
<evidence type="ECO:0008006" key="4">
    <source>
        <dbReference type="Google" id="ProtNLM"/>
    </source>
</evidence>
<sequence>MRLFLFLILPVVAWFLGLTGNGNLTNNQLDAILSCWTRMKLTPDLNDTITVMLENLGKPPLQSSGYNLENCDKDETECVTFYTANNADILAGCSKRLSFMYSALQGVCEELGTKCIDHLNFDDPQLNNASLGLCCCDCDYCNRGPGSVEKCSFVQTNCYVGANVDNKVKAYFRQGNISIHNGQKFTKNCTASRDKCLTLTIDETNVIAGCSSDFGSLYNVCDELENDCETVSNREHERSFSLAKLCCCSDDDCNDFKSSKRIRSVDAVILAAIFNVLV</sequence>
<keyword evidence="3" id="KW-1185">Reference proteome</keyword>
<reference evidence="2 3" key="2">
    <citation type="journal article" date="2019" name="G3 (Bethesda)">
        <title>Hybrid Assembly of the Genome of the Entomopathogenic Nematode Steinernema carpocapsae Identifies the X-Chromosome.</title>
        <authorList>
            <person name="Serra L."/>
            <person name="Macchietto M."/>
            <person name="Macias-Munoz A."/>
            <person name="McGill C.J."/>
            <person name="Rodriguez I.M."/>
            <person name="Rodriguez B."/>
            <person name="Murad R."/>
            <person name="Mortazavi A."/>
        </authorList>
    </citation>
    <scope>NUCLEOTIDE SEQUENCE [LARGE SCALE GENOMIC DNA]</scope>
    <source>
        <strain evidence="2 3">ALL</strain>
    </source>
</reference>
<name>A0A4U5ML44_STECR</name>
<accession>A0A4U5ML44</accession>
<feature type="chain" id="PRO_5020501663" description="UPAR/Ly6 domain-containing protein" evidence="1">
    <location>
        <begin position="22"/>
        <end position="278"/>
    </location>
</feature>
<feature type="signal peptide" evidence="1">
    <location>
        <begin position="1"/>
        <end position="21"/>
    </location>
</feature>
<proteinExistence type="predicted"/>
<organism evidence="2 3">
    <name type="scientific">Steinernema carpocapsae</name>
    <name type="common">Entomopathogenic nematode</name>
    <dbReference type="NCBI Taxonomy" id="34508"/>
    <lineage>
        <taxon>Eukaryota</taxon>
        <taxon>Metazoa</taxon>
        <taxon>Ecdysozoa</taxon>
        <taxon>Nematoda</taxon>
        <taxon>Chromadorea</taxon>
        <taxon>Rhabditida</taxon>
        <taxon>Tylenchina</taxon>
        <taxon>Panagrolaimomorpha</taxon>
        <taxon>Strongyloidoidea</taxon>
        <taxon>Steinernematidae</taxon>
        <taxon>Steinernema</taxon>
    </lineage>
</organism>
<dbReference type="AlphaFoldDB" id="A0A4U5ML44"/>
<comment type="caution">
    <text evidence="2">The sequence shown here is derived from an EMBL/GenBank/DDBJ whole genome shotgun (WGS) entry which is preliminary data.</text>
</comment>
<protein>
    <recommendedName>
        <fullName evidence="4">UPAR/Ly6 domain-containing protein</fullName>
    </recommendedName>
</protein>
<gene>
    <name evidence="2" type="ORF">L596_022205</name>
</gene>
<evidence type="ECO:0000313" key="3">
    <source>
        <dbReference type="Proteomes" id="UP000298663"/>
    </source>
</evidence>